<evidence type="ECO:0000256" key="1">
    <source>
        <dbReference type="SAM" id="Phobius"/>
    </source>
</evidence>
<proteinExistence type="predicted"/>
<dbReference type="EMBL" id="VBOZ01000006">
    <property type="protein sequence ID" value="TMQ66965.1"/>
    <property type="molecule type" value="Genomic_DNA"/>
</dbReference>
<comment type="caution">
    <text evidence="2">The sequence shown here is derived from an EMBL/GenBank/DDBJ whole genome shotgun (WGS) entry which is preliminary data.</text>
</comment>
<feature type="transmembrane region" description="Helical" evidence="1">
    <location>
        <begin position="88"/>
        <end position="109"/>
    </location>
</feature>
<feature type="transmembrane region" description="Helical" evidence="1">
    <location>
        <begin position="121"/>
        <end position="138"/>
    </location>
</feature>
<organism evidence="2 3">
    <name type="scientific">Eiseniibacteriota bacterium</name>
    <dbReference type="NCBI Taxonomy" id="2212470"/>
    <lineage>
        <taxon>Bacteria</taxon>
        <taxon>Candidatus Eiseniibacteriota</taxon>
    </lineage>
</organism>
<protein>
    <submittedName>
        <fullName evidence="2">Uncharacterized protein</fullName>
    </submittedName>
</protein>
<name>A0A538TTQ0_UNCEI</name>
<keyword evidence="1" id="KW-0812">Transmembrane</keyword>
<accession>A0A538TTQ0</accession>
<evidence type="ECO:0000313" key="2">
    <source>
        <dbReference type="EMBL" id="TMQ66965.1"/>
    </source>
</evidence>
<keyword evidence="1" id="KW-1133">Transmembrane helix</keyword>
<dbReference type="Proteomes" id="UP000317691">
    <property type="component" value="Unassembled WGS sequence"/>
</dbReference>
<reference evidence="2 3" key="1">
    <citation type="journal article" date="2019" name="Nat. Microbiol.">
        <title>Mediterranean grassland soil C-N compound turnover is dependent on rainfall and depth, and is mediated by genomically divergent microorganisms.</title>
        <authorList>
            <person name="Diamond S."/>
            <person name="Andeer P.F."/>
            <person name="Li Z."/>
            <person name="Crits-Christoph A."/>
            <person name="Burstein D."/>
            <person name="Anantharaman K."/>
            <person name="Lane K.R."/>
            <person name="Thomas B.C."/>
            <person name="Pan C."/>
            <person name="Northen T.R."/>
            <person name="Banfield J.F."/>
        </authorList>
    </citation>
    <scope>NUCLEOTIDE SEQUENCE [LARGE SCALE GENOMIC DNA]</scope>
    <source>
        <strain evidence="2">WS_9</strain>
    </source>
</reference>
<keyword evidence="1" id="KW-0472">Membrane</keyword>
<gene>
    <name evidence="2" type="ORF">E6K79_01015</name>
</gene>
<sequence length="164" mass="18530">MKLHTRLPIEECKARLTSGVDAERLGFSWSGYAGSKPILGKFRDNSFRLQKRRYYHNSFAPHFYGRFVPFGRETLIEGDFRIHRGVKVFMIAWFSFLILFTVATLASYISNRGGAKETFDLETAAGLAVLGVALIKFGRWLGRGEERAVLAFLKSTLETDAVSL</sequence>
<dbReference type="AlphaFoldDB" id="A0A538TTQ0"/>
<evidence type="ECO:0000313" key="3">
    <source>
        <dbReference type="Proteomes" id="UP000317691"/>
    </source>
</evidence>